<evidence type="ECO:0000313" key="11">
    <source>
        <dbReference type="Proteomes" id="UP000726105"/>
    </source>
</evidence>
<dbReference type="GO" id="GO:0016020">
    <property type="term" value="C:membrane"/>
    <property type="evidence" value="ECO:0007669"/>
    <property type="project" value="UniProtKB-SubCell"/>
</dbReference>
<comment type="caution">
    <text evidence="7">The sequence shown here is derived from an EMBL/GenBank/DDBJ whole genome shotgun (WGS) entry which is preliminary data.</text>
</comment>
<feature type="transmembrane region" description="Helical" evidence="6">
    <location>
        <begin position="93"/>
        <end position="115"/>
    </location>
</feature>
<feature type="compositionally biased region" description="Pro residues" evidence="5">
    <location>
        <begin position="1"/>
        <end position="13"/>
    </location>
</feature>
<dbReference type="PANTHER" id="PTHR14948:SF25">
    <property type="entry name" value="DUF4190 DOMAIN-CONTAINING PROTEIN"/>
    <property type="match status" value="1"/>
</dbReference>
<feature type="region of interest" description="Disordered" evidence="5">
    <location>
        <begin position="1"/>
        <end position="34"/>
    </location>
</feature>
<dbReference type="EMBL" id="JADJIB010000011">
    <property type="protein sequence ID" value="MBK7274774.1"/>
    <property type="molecule type" value="Genomic_DNA"/>
</dbReference>
<name>A0A934X651_9MICO</name>
<dbReference type="Proteomes" id="UP000726105">
    <property type="component" value="Unassembled WGS sequence"/>
</dbReference>
<evidence type="ECO:0000256" key="4">
    <source>
        <dbReference type="ARBA" id="ARBA00023136"/>
    </source>
</evidence>
<evidence type="ECO:0000313" key="7">
    <source>
        <dbReference type="EMBL" id="MBK6301886.1"/>
    </source>
</evidence>
<dbReference type="PANTHER" id="PTHR14948">
    <property type="entry name" value="NG5"/>
    <property type="match status" value="1"/>
</dbReference>
<dbReference type="EMBL" id="JADKGK010000020">
    <property type="protein sequence ID" value="MBL0004528.1"/>
    <property type="molecule type" value="Genomic_DNA"/>
</dbReference>
<keyword evidence="2 6" id="KW-0812">Transmembrane</keyword>
<evidence type="ECO:0000313" key="8">
    <source>
        <dbReference type="EMBL" id="MBK7274774.1"/>
    </source>
</evidence>
<dbReference type="InterPro" id="IPR051423">
    <property type="entry name" value="CD225/Dispanin"/>
</dbReference>
<proteinExistence type="predicted"/>
<dbReference type="Proteomes" id="UP000886632">
    <property type="component" value="Unassembled WGS sequence"/>
</dbReference>
<protein>
    <submittedName>
        <fullName evidence="7">CD225/dispanin family protein</fullName>
    </submittedName>
</protein>
<keyword evidence="4 6" id="KW-0472">Membrane</keyword>
<dbReference type="Proteomes" id="UP000718281">
    <property type="component" value="Unassembled WGS sequence"/>
</dbReference>
<evidence type="ECO:0000256" key="1">
    <source>
        <dbReference type="ARBA" id="ARBA00004370"/>
    </source>
</evidence>
<evidence type="ECO:0000256" key="3">
    <source>
        <dbReference type="ARBA" id="ARBA00022989"/>
    </source>
</evidence>
<evidence type="ECO:0000256" key="5">
    <source>
        <dbReference type="SAM" id="MobiDB-lite"/>
    </source>
</evidence>
<evidence type="ECO:0000256" key="6">
    <source>
        <dbReference type="SAM" id="Phobius"/>
    </source>
</evidence>
<evidence type="ECO:0000256" key="2">
    <source>
        <dbReference type="ARBA" id="ARBA00022692"/>
    </source>
</evidence>
<evidence type="ECO:0000313" key="9">
    <source>
        <dbReference type="EMBL" id="MBL0004528.1"/>
    </source>
</evidence>
<comment type="subcellular location">
    <subcellularLocation>
        <location evidence="1">Membrane</location>
    </subcellularLocation>
</comment>
<dbReference type="InterPro" id="IPR007593">
    <property type="entry name" value="CD225/Dispanin_fam"/>
</dbReference>
<reference evidence="10 11" key="1">
    <citation type="submission" date="2020-10" db="EMBL/GenBank/DDBJ databases">
        <title>Connecting structure to function with the recovery of over 1000 high-quality activated sludge metagenome-assembled genomes encoding full-length rRNA genes using long-read sequencing.</title>
        <authorList>
            <person name="Singleton C.M."/>
            <person name="Petriglieri F."/>
            <person name="Kristensen J.M."/>
            <person name="Kirkegaard R.H."/>
            <person name="Michaelsen T.Y."/>
            <person name="Andersen M.H."/>
            <person name="Karst S.M."/>
            <person name="Dueholm M.S."/>
            <person name="Nielsen P.H."/>
            <person name="Albertsen M."/>
        </authorList>
    </citation>
    <scope>NUCLEOTIDE SEQUENCE [LARGE SCALE GENOMIC DNA]</scope>
    <source>
        <strain evidence="7">AalE_18-Q3-R2-46_BAT3C.188</strain>
        <strain evidence="8">Ega_18-Q3-R5-49_MAXAC.001</strain>
        <strain evidence="9">Ribe_18-Q3-R11-54_MAXAC.001</strain>
    </source>
</reference>
<accession>A0A934X651</accession>
<feature type="transmembrane region" description="Helical" evidence="6">
    <location>
        <begin position="44"/>
        <end position="64"/>
    </location>
</feature>
<gene>
    <name evidence="7" type="ORF">IPF40_12900</name>
    <name evidence="8" type="ORF">IPI13_17050</name>
    <name evidence="9" type="ORF">IPP00_11255</name>
</gene>
<sequence length="122" mass="12224">MSYGSTPPPPPPGSGGYGAQPPMGPAGGMPYGGAPMSPPPQNNLVLAILATVLCCLPLGIVAILKANKVNTLWAQGDQAGAHAAAAEAKKWSIISAILGIVVGIIYFVFVFLAAANGSVTVR</sequence>
<dbReference type="EMBL" id="JADIXZ010000006">
    <property type="protein sequence ID" value="MBK6301886.1"/>
    <property type="molecule type" value="Genomic_DNA"/>
</dbReference>
<organism evidence="7 10">
    <name type="scientific">Candidatus Phosphoribacter hodrii</name>
    <dbReference type="NCBI Taxonomy" id="2953743"/>
    <lineage>
        <taxon>Bacteria</taxon>
        <taxon>Bacillati</taxon>
        <taxon>Actinomycetota</taxon>
        <taxon>Actinomycetes</taxon>
        <taxon>Micrococcales</taxon>
        <taxon>Dermatophilaceae</taxon>
        <taxon>Candidatus Phosphoribacter</taxon>
    </lineage>
</organism>
<dbReference type="AlphaFoldDB" id="A0A934X651"/>
<keyword evidence="3 6" id="KW-1133">Transmembrane helix</keyword>
<dbReference type="Pfam" id="PF04505">
    <property type="entry name" value="CD225"/>
    <property type="match status" value="1"/>
</dbReference>
<evidence type="ECO:0000313" key="10">
    <source>
        <dbReference type="Proteomes" id="UP000718281"/>
    </source>
</evidence>